<dbReference type="RefSeq" id="XP_018191604.1">
    <property type="nucleotide sequence ID" value="XM_018335673.1"/>
</dbReference>
<evidence type="ECO:0000313" key="4">
    <source>
        <dbReference type="Proteomes" id="UP000076632"/>
    </source>
</evidence>
<organism evidence="3 4">
    <name type="scientific">Xylona heveae (strain CBS 132557 / TC161)</name>
    <dbReference type="NCBI Taxonomy" id="1328760"/>
    <lineage>
        <taxon>Eukaryota</taxon>
        <taxon>Fungi</taxon>
        <taxon>Dikarya</taxon>
        <taxon>Ascomycota</taxon>
        <taxon>Pezizomycotina</taxon>
        <taxon>Xylonomycetes</taxon>
        <taxon>Xylonales</taxon>
        <taxon>Xylonaceae</taxon>
        <taxon>Xylona</taxon>
    </lineage>
</organism>
<dbReference type="STRING" id="1328760.A0A165JCE2"/>
<protein>
    <submittedName>
        <fullName evidence="3">Uncharacterized protein</fullName>
    </submittedName>
</protein>
<accession>A0A165JCE2</accession>
<dbReference type="Proteomes" id="UP000076632">
    <property type="component" value="Unassembled WGS sequence"/>
</dbReference>
<sequence length="494" mass="54900">MFGTFRGFLSRGRLPIRTHVDQFLNNGQYEVKRVRIIEPVLSRGRRRSIFFYFGVIYGTFVFLPDVLNFLDANPSDNDSARNKEALQKSAHTIGAAEKDKSKDGGHDGAGANGSIFIPLGWTREKPPRFYKASDPEWKAFAKLSRDPTKVNKLRRDLALLAFKAAGQNQTLAPFMGTESPPRLGRFWIDVDFPDGPPPEFERSGLEISPNNISWTTRPVAPHNYMRLKQALVPFSLFASFYASSFTLITMHYDRFMDLFRPYQPTQDEFEQELVKLQQRIRQHHPNDTSPFSEHGSSTSSPSPSPSPSSSPSSSSSSPPSTDASTNPLLSPSLPPLNPSSPSSSPLNPFPKPPSTSSSQQDDQDDDRPPWFPPSSSSSSYPSPSSSSSSHSNSSPNNNAAPAPPDGEEWPDSWHIASMSIAAFKRTLARTWRPVQTWPTPGSVHVTGLVEVHGEHATVVLDVFGVYNVMQNNYTSVHMKLRRMARRKQMPRGGL</sequence>
<dbReference type="EMBL" id="KV407454">
    <property type="protein sequence ID" value="KZF26049.1"/>
    <property type="molecule type" value="Genomic_DNA"/>
</dbReference>
<feature type="transmembrane region" description="Helical" evidence="2">
    <location>
        <begin position="230"/>
        <end position="250"/>
    </location>
</feature>
<evidence type="ECO:0000256" key="2">
    <source>
        <dbReference type="SAM" id="Phobius"/>
    </source>
</evidence>
<evidence type="ECO:0000256" key="1">
    <source>
        <dbReference type="SAM" id="MobiDB-lite"/>
    </source>
</evidence>
<feature type="compositionally biased region" description="Basic and acidic residues" evidence="1">
    <location>
        <begin position="96"/>
        <end position="106"/>
    </location>
</feature>
<dbReference type="GeneID" id="28900810"/>
<feature type="region of interest" description="Disordered" evidence="1">
    <location>
        <begin position="78"/>
        <end position="111"/>
    </location>
</feature>
<feature type="transmembrane region" description="Helical" evidence="2">
    <location>
        <begin position="49"/>
        <end position="70"/>
    </location>
</feature>
<feature type="region of interest" description="Disordered" evidence="1">
    <location>
        <begin position="282"/>
        <end position="411"/>
    </location>
</feature>
<dbReference type="OrthoDB" id="5316527at2759"/>
<name>A0A165JCE2_XYLHT</name>
<feature type="compositionally biased region" description="Low complexity" evidence="1">
    <location>
        <begin position="373"/>
        <end position="400"/>
    </location>
</feature>
<proteinExistence type="predicted"/>
<reference evidence="3 4" key="1">
    <citation type="journal article" date="2016" name="Fungal Biol.">
        <title>The genome of Xylona heveae provides a window into fungal endophytism.</title>
        <authorList>
            <person name="Gazis R."/>
            <person name="Kuo A."/>
            <person name="Riley R."/>
            <person name="LaButti K."/>
            <person name="Lipzen A."/>
            <person name="Lin J."/>
            <person name="Amirebrahimi M."/>
            <person name="Hesse C.N."/>
            <person name="Spatafora J.W."/>
            <person name="Henrissat B."/>
            <person name="Hainaut M."/>
            <person name="Grigoriev I.V."/>
            <person name="Hibbett D.S."/>
        </authorList>
    </citation>
    <scope>NUCLEOTIDE SEQUENCE [LARGE SCALE GENOMIC DNA]</scope>
    <source>
        <strain evidence="3 4">TC161</strain>
    </source>
</reference>
<evidence type="ECO:0000313" key="3">
    <source>
        <dbReference type="EMBL" id="KZF26049.1"/>
    </source>
</evidence>
<keyword evidence="2" id="KW-0812">Transmembrane</keyword>
<keyword evidence="2" id="KW-0472">Membrane</keyword>
<dbReference type="AlphaFoldDB" id="A0A165JCE2"/>
<keyword evidence="2" id="KW-1133">Transmembrane helix</keyword>
<feature type="compositionally biased region" description="Low complexity" evidence="1">
    <location>
        <begin position="309"/>
        <end position="331"/>
    </location>
</feature>
<gene>
    <name evidence="3" type="ORF">L228DRAFT_279297</name>
</gene>
<keyword evidence="4" id="KW-1185">Reference proteome</keyword>
<dbReference type="InParanoid" id="A0A165JCE2"/>